<comment type="caution">
    <text evidence="1">The sequence shown here is derived from an EMBL/GenBank/DDBJ whole genome shotgun (WGS) entry which is preliminary data.</text>
</comment>
<dbReference type="EMBL" id="JADGJW010000186">
    <property type="protein sequence ID" value="KAJ3222211.1"/>
    <property type="molecule type" value="Genomic_DNA"/>
</dbReference>
<keyword evidence="2" id="KW-1185">Reference proteome</keyword>
<sequence length="372" mass="43400">MNFKEKWKEIENQHSIQQHLIPPKLITKTVGNEKNKVLQNIRQNKNPQKLREGKKKNSNQHKIKIYAKDYFMELIKENASTNQSLEEIDDKENNTKSLQFSDINIKNLPTLSTKSKNRKNTAFNIELLKSTSDDAFRKELESVNNKQADNAFRRMSVFTPKLLYSHKLRKEEALIRKLKLAKLSVTPCNETVASKVIEAGAILNLPSIVAKPQSSFIHRESNIKREELPKIISKINNFKFDDTNSDIENEETFKNLNLKNKQELEKKLKQQNDLNSIDELDLKLNINLLSNSAKSLNVKLVNIIKKEDLKEERKKICFLKKNYQIQEKIFKEVSERCQFSESRLGGRMQHFLDTTKGFKIYKSMFIDLLCTV</sequence>
<proteinExistence type="predicted"/>
<accession>A0AAD5U6X1</accession>
<gene>
    <name evidence="1" type="ORF">HK099_002566</name>
</gene>
<name>A0AAD5U6X1_9FUNG</name>
<evidence type="ECO:0000313" key="1">
    <source>
        <dbReference type="EMBL" id="KAJ3222211.1"/>
    </source>
</evidence>
<organism evidence="1 2">
    <name type="scientific">Clydaea vesicula</name>
    <dbReference type="NCBI Taxonomy" id="447962"/>
    <lineage>
        <taxon>Eukaryota</taxon>
        <taxon>Fungi</taxon>
        <taxon>Fungi incertae sedis</taxon>
        <taxon>Chytridiomycota</taxon>
        <taxon>Chytridiomycota incertae sedis</taxon>
        <taxon>Chytridiomycetes</taxon>
        <taxon>Lobulomycetales</taxon>
        <taxon>Lobulomycetaceae</taxon>
        <taxon>Clydaea</taxon>
    </lineage>
</organism>
<reference evidence="1" key="1">
    <citation type="submission" date="2020-05" db="EMBL/GenBank/DDBJ databases">
        <title>Phylogenomic resolution of chytrid fungi.</title>
        <authorList>
            <person name="Stajich J.E."/>
            <person name="Amses K."/>
            <person name="Simmons R."/>
            <person name="Seto K."/>
            <person name="Myers J."/>
            <person name="Bonds A."/>
            <person name="Quandt C.A."/>
            <person name="Barry K."/>
            <person name="Liu P."/>
            <person name="Grigoriev I."/>
            <person name="Longcore J.E."/>
            <person name="James T.Y."/>
        </authorList>
    </citation>
    <scope>NUCLEOTIDE SEQUENCE</scope>
    <source>
        <strain evidence="1">JEL0476</strain>
    </source>
</reference>
<protein>
    <submittedName>
        <fullName evidence="1">Uncharacterized protein</fullName>
    </submittedName>
</protein>
<dbReference type="Proteomes" id="UP001211065">
    <property type="component" value="Unassembled WGS sequence"/>
</dbReference>
<evidence type="ECO:0000313" key="2">
    <source>
        <dbReference type="Proteomes" id="UP001211065"/>
    </source>
</evidence>
<dbReference type="AlphaFoldDB" id="A0AAD5U6X1"/>